<dbReference type="EMBL" id="CAJVPM010041372">
    <property type="protein sequence ID" value="CAG8706062.1"/>
    <property type="molecule type" value="Genomic_DNA"/>
</dbReference>
<dbReference type="Proteomes" id="UP000789860">
    <property type="component" value="Unassembled WGS sequence"/>
</dbReference>
<protein>
    <submittedName>
        <fullName evidence="1">10778_t:CDS:1</fullName>
    </submittedName>
</protein>
<organism evidence="1 2">
    <name type="scientific">Scutellospora calospora</name>
    <dbReference type="NCBI Taxonomy" id="85575"/>
    <lineage>
        <taxon>Eukaryota</taxon>
        <taxon>Fungi</taxon>
        <taxon>Fungi incertae sedis</taxon>
        <taxon>Mucoromycota</taxon>
        <taxon>Glomeromycotina</taxon>
        <taxon>Glomeromycetes</taxon>
        <taxon>Diversisporales</taxon>
        <taxon>Gigasporaceae</taxon>
        <taxon>Scutellospora</taxon>
    </lineage>
</organism>
<keyword evidence="2" id="KW-1185">Reference proteome</keyword>
<proteinExistence type="predicted"/>
<feature type="non-terminal residue" evidence="1">
    <location>
        <position position="174"/>
    </location>
</feature>
<reference evidence="1" key="1">
    <citation type="submission" date="2021-06" db="EMBL/GenBank/DDBJ databases">
        <authorList>
            <person name="Kallberg Y."/>
            <person name="Tangrot J."/>
            <person name="Rosling A."/>
        </authorList>
    </citation>
    <scope>NUCLEOTIDE SEQUENCE</scope>
    <source>
        <strain evidence="1">AU212A</strain>
    </source>
</reference>
<gene>
    <name evidence="1" type="ORF">SCALOS_LOCUS10689</name>
</gene>
<comment type="caution">
    <text evidence="1">The sequence shown here is derived from an EMBL/GenBank/DDBJ whole genome shotgun (WGS) entry which is preliminary data.</text>
</comment>
<feature type="non-terminal residue" evidence="1">
    <location>
        <position position="1"/>
    </location>
</feature>
<accession>A0ACA9PKV2</accession>
<name>A0ACA9PKV2_9GLOM</name>
<evidence type="ECO:0000313" key="2">
    <source>
        <dbReference type="Proteomes" id="UP000789860"/>
    </source>
</evidence>
<evidence type="ECO:0000313" key="1">
    <source>
        <dbReference type="EMBL" id="CAG8706062.1"/>
    </source>
</evidence>
<sequence length="174" mass="20029">IPKDYRVLDAYTNAQNEQNEQNLRPSDTIIEAIFDLMSISLIIFSIDAVHASNSRTVAKLDSIFLRLINYFIQSLIFAFSIAFTIMIYINTRDIFYLQYIIVSSCFMAINFILDVCAGHEPDILSSSEFIVHLIFFIIAVVRGYITNNRYLFILLPSLFVIIFPIIAYFTALIK</sequence>